<gene>
    <name evidence="4" type="ORF">Pfl04_21690</name>
</gene>
<evidence type="ECO:0000313" key="4">
    <source>
        <dbReference type="EMBL" id="GIG73765.1"/>
    </source>
</evidence>
<dbReference type="RefSeq" id="WP_168073006.1">
    <property type="nucleotide sequence ID" value="NZ_BAAAQJ010000008.1"/>
</dbReference>
<evidence type="ECO:0000256" key="3">
    <source>
        <dbReference type="SAM" id="SignalP"/>
    </source>
</evidence>
<feature type="transmembrane region" description="Helical" evidence="2">
    <location>
        <begin position="409"/>
        <end position="427"/>
    </location>
</feature>
<keyword evidence="3" id="KW-0732">Signal</keyword>
<feature type="region of interest" description="Disordered" evidence="1">
    <location>
        <begin position="539"/>
        <end position="643"/>
    </location>
</feature>
<feature type="transmembrane region" description="Helical" evidence="2">
    <location>
        <begin position="439"/>
        <end position="460"/>
    </location>
</feature>
<sequence>MEAKLQHRVASLVLAVFVGAVATLFAGVGPATAAPVPVTEGPSGLCTTDEWRNPANFDKCVGGLKDLSQSRIQCVQAPTPGAPDSGMAGWFASPSDERLRKLGKPHLYTDYGYAGYDYTTYDIGCAQTVMHPDYKFENTVANGEFMVATAIIGASNALRERAWDPKTMWGWADPLVEKATKGVYDRVFTVFGAITLAVIGLYLLWRSRQSDMSSAMTTAGWAVLVMVVVTALAHWPTWSANIADKTLIGSLNVIHEAVGPPSDVPQGPCPDPAPGACDDHRPPAVRASDTAAEGMLYRNWLRGTLGSADSQTAQKYGLVLYDAKSFSWGDIKKIREHPDVRQANIDRKQKNWMKVAEQIKEEDPEAYEYLQGTKGMERIGAGFIAILASLFFAMFDIIASILVLLGFLIFRWAVIATPILGTVGLLRPAAGGLRRLANAVVAAIFNIIIFGTGAAIYLFAVDLVMSTASLPGWLQVVLIWLTGVVGWLLLRPYRRITQLGGKDSSRAVTSVGSWHRLFFRDVRTAAALKIIEEGGTNEPVGGRGGVLAQTSQRPESRSESVVAAGGSGADVAEAGRPERTASPEPATSAPAASQRRRAEGGQRWTEPDVVDGPPTYTVYRPDSGDVTVPANSVHRPESAPMPR</sequence>
<feature type="signal peptide" evidence="3">
    <location>
        <begin position="1"/>
        <end position="33"/>
    </location>
</feature>
<keyword evidence="2" id="KW-0812">Transmembrane</keyword>
<feature type="transmembrane region" description="Helical" evidence="2">
    <location>
        <begin position="379"/>
        <end position="403"/>
    </location>
</feature>
<accession>A0A8J3LUZ8</accession>
<protein>
    <recommendedName>
        <fullName evidence="6">MFS transporter</fullName>
    </recommendedName>
</protein>
<evidence type="ECO:0000256" key="1">
    <source>
        <dbReference type="SAM" id="MobiDB-lite"/>
    </source>
</evidence>
<feature type="chain" id="PRO_5035272578" description="MFS transporter" evidence="3">
    <location>
        <begin position="34"/>
        <end position="643"/>
    </location>
</feature>
<name>A0A8J3LUZ8_9ACTN</name>
<dbReference type="EMBL" id="BONU01000011">
    <property type="protein sequence ID" value="GIG73765.1"/>
    <property type="molecule type" value="Genomic_DNA"/>
</dbReference>
<feature type="transmembrane region" description="Helical" evidence="2">
    <location>
        <begin position="472"/>
        <end position="490"/>
    </location>
</feature>
<proteinExistence type="predicted"/>
<keyword evidence="2" id="KW-1133">Transmembrane helix</keyword>
<evidence type="ECO:0008006" key="6">
    <source>
        <dbReference type="Google" id="ProtNLM"/>
    </source>
</evidence>
<keyword evidence="2" id="KW-0472">Membrane</keyword>
<evidence type="ECO:0000256" key="2">
    <source>
        <dbReference type="SAM" id="Phobius"/>
    </source>
</evidence>
<feature type="compositionally biased region" description="Low complexity" evidence="1">
    <location>
        <begin position="559"/>
        <end position="572"/>
    </location>
</feature>
<reference evidence="4" key="1">
    <citation type="submission" date="2021-01" db="EMBL/GenBank/DDBJ databases">
        <title>Whole genome shotgun sequence of Planosporangium flavigriseum NBRC 105377.</title>
        <authorList>
            <person name="Komaki H."/>
            <person name="Tamura T."/>
        </authorList>
    </citation>
    <scope>NUCLEOTIDE SEQUENCE</scope>
    <source>
        <strain evidence="4">NBRC 105377</strain>
    </source>
</reference>
<dbReference type="AlphaFoldDB" id="A0A8J3LUZ8"/>
<organism evidence="4 5">
    <name type="scientific">Planosporangium flavigriseum</name>
    <dbReference type="NCBI Taxonomy" id="373681"/>
    <lineage>
        <taxon>Bacteria</taxon>
        <taxon>Bacillati</taxon>
        <taxon>Actinomycetota</taxon>
        <taxon>Actinomycetes</taxon>
        <taxon>Micromonosporales</taxon>
        <taxon>Micromonosporaceae</taxon>
        <taxon>Planosporangium</taxon>
    </lineage>
</organism>
<comment type="caution">
    <text evidence="4">The sequence shown here is derived from an EMBL/GenBank/DDBJ whole genome shotgun (WGS) entry which is preliminary data.</text>
</comment>
<feature type="transmembrane region" description="Helical" evidence="2">
    <location>
        <begin position="187"/>
        <end position="205"/>
    </location>
</feature>
<dbReference type="Proteomes" id="UP000653674">
    <property type="component" value="Unassembled WGS sequence"/>
</dbReference>
<keyword evidence="5" id="KW-1185">Reference proteome</keyword>
<evidence type="ECO:0000313" key="5">
    <source>
        <dbReference type="Proteomes" id="UP000653674"/>
    </source>
</evidence>
<feature type="compositionally biased region" description="Low complexity" evidence="1">
    <location>
        <begin position="582"/>
        <end position="593"/>
    </location>
</feature>